<accession>A0ACC2QGG9</accession>
<sequence length="250" mass="26290">MSFKNKVVVVTGSGSGIGAAAAVLFAENGAHVVIVDCSETRANTTAGKCEQYGNKVLVIIADVSKQEDDEKIIKQTIETFGKLDVLVNNAGTASEEKILDGTILDTYDKIMNTNLRSVVVLTSLAAPHLAKTKGCIVNTSSVASTDIKAGRPFPSYCVAKAGVDSFTRVSAFELASSGVRVNAVNPGPVRTNILEHAGLSGNWEDFSKSTVLKKASEPKEIANLILYLASDKANSITGACYKIDNGMALC</sequence>
<reference evidence="1" key="1">
    <citation type="submission" date="2023-03" db="EMBL/GenBank/DDBJ databases">
        <title>Chromosome-level genomes of two armyworms, Mythimna separata and Mythimna loreyi, provide insights into the biosynthesis and reception of sex pheromones.</title>
        <authorList>
            <person name="Zhao H."/>
        </authorList>
    </citation>
    <scope>NUCLEOTIDE SEQUENCE</scope>
    <source>
        <strain evidence="1">BeijingLab</strain>
    </source>
</reference>
<evidence type="ECO:0000313" key="2">
    <source>
        <dbReference type="Proteomes" id="UP001231649"/>
    </source>
</evidence>
<evidence type="ECO:0000313" key="1">
    <source>
        <dbReference type="EMBL" id="KAJ8713154.1"/>
    </source>
</evidence>
<organism evidence="1 2">
    <name type="scientific">Mythimna loreyi</name>
    <dbReference type="NCBI Taxonomy" id="667449"/>
    <lineage>
        <taxon>Eukaryota</taxon>
        <taxon>Metazoa</taxon>
        <taxon>Ecdysozoa</taxon>
        <taxon>Arthropoda</taxon>
        <taxon>Hexapoda</taxon>
        <taxon>Insecta</taxon>
        <taxon>Pterygota</taxon>
        <taxon>Neoptera</taxon>
        <taxon>Endopterygota</taxon>
        <taxon>Lepidoptera</taxon>
        <taxon>Glossata</taxon>
        <taxon>Ditrysia</taxon>
        <taxon>Noctuoidea</taxon>
        <taxon>Noctuidae</taxon>
        <taxon>Noctuinae</taxon>
        <taxon>Hadenini</taxon>
        <taxon>Mythimna</taxon>
    </lineage>
</organism>
<proteinExistence type="predicted"/>
<protein>
    <submittedName>
        <fullName evidence="1">Uncharacterized protein</fullName>
    </submittedName>
</protein>
<dbReference type="Proteomes" id="UP001231649">
    <property type="component" value="Chromosome 21"/>
</dbReference>
<comment type="caution">
    <text evidence="1">The sequence shown here is derived from an EMBL/GenBank/DDBJ whole genome shotgun (WGS) entry which is preliminary data.</text>
</comment>
<keyword evidence="2" id="KW-1185">Reference proteome</keyword>
<gene>
    <name evidence="1" type="ORF">PYW08_008458</name>
</gene>
<dbReference type="EMBL" id="CM056797">
    <property type="protein sequence ID" value="KAJ8713154.1"/>
    <property type="molecule type" value="Genomic_DNA"/>
</dbReference>
<name>A0ACC2QGG9_9NEOP</name>